<dbReference type="Proteomes" id="UP000012174">
    <property type="component" value="Unassembled WGS sequence"/>
</dbReference>
<sequence length="195" mass="21755">MGTFKQAKDAGYYTDGTFAGMGMDSSELPFPPSLWADLYDEAKKEGIRRTIHAGEEGPAEYITQALDILGAERIDHGLRVFEDDVLVSRIAESKTLLTMCPLSNVRLRCIDSIKDFPLRKLLDAGIRFSINSDDPAYFGGYILENYCALQEVFDLSIAEWGGIAKGAVMGSWCADERKTQLLAEIEEVIQEWTKQ</sequence>
<dbReference type="GO" id="GO:0005829">
    <property type="term" value="C:cytosol"/>
    <property type="evidence" value="ECO:0007669"/>
    <property type="project" value="TreeGrafter"/>
</dbReference>
<dbReference type="Pfam" id="PF00962">
    <property type="entry name" value="A_deaminase"/>
    <property type="match status" value="1"/>
</dbReference>
<keyword evidence="5" id="KW-0378">Hydrolase</keyword>
<dbReference type="InterPro" id="IPR006330">
    <property type="entry name" value="Ado/ade_deaminase"/>
</dbReference>
<dbReference type="eggNOG" id="KOG1097">
    <property type="taxonomic scope" value="Eukaryota"/>
</dbReference>
<dbReference type="GO" id="GO:0009168">
    <property type="term" value="P:purine ribonucleoside monophosphate biosynthetic process"/>
    <property type="evidence" value="ECO:0007669"/>
    <property type="project" value="InterPro"/>
</dbReference>
<dbReference type="KEGG" id="ela:UCREL1_636"/>
<dbReference type="SUPFAM" id="SSF51556">
    <property type="entry name" value="Metallo-dependent hydrolases"/>
    <property type="match status" value="1"/>
</dbReference>
<feature type="domain" description="Adenosine deaminase" evidence="7">
    <location>
        <begin position="12"/>
        <end position="187"/>
    </location>
</feature>
<dbReference type="OrthoDB" id="272271at2759"/>
<keyword evidence="9" id="KW-1185">Reference proteome</keyword>
<keyword evidence="6" id="KW-0862">Zinc</keyword>
<dbReference type="InterPro" id="IPR001365">
    <property type="entry name" value="A_deaminase_dom"/>
</dbReference>
<evidence type="ECO:0000259" key="7">
    <source>
        <dbReference type="Pfam" id="PF00962"/>
    </source>
</evidence>
<protein>
    <recommendedName>
        <fullName evidence="3">Adenosine deaminase</fullName>
    </recommendedName>
</protein>
<comment type="similarity">
    <text evidence="2">Belongs to the metallo-dependent hydrolases superfamily. Adenosine and AMP deaminases family.</text>
</comment>
<dbReference type="EMBL" id="KB705475">
    <property type="protein sequence ID" value="EMR72316.1"/>
    <property type="molecule type" value="Genomic_DNA"/>
</dbReference>
<evidence type="ECO:0000256" key="3">
    <source>
        <dbReference type="ARBA" id="ARBA00018099"/>
    </source>
</evidence>
<evidence type="ECO:0000313" key="9">
    <source>
        <dbReference type="Proteomes" id="UP000012174"/>
    </source>
</evidence>
<keyword evidence="4" id="KW-0479">Metal-binding</keyword>
<evidence type="ECO:0000256" key="5">
    <source>
        <dbReference type="ARBA" id="ARBA00022801"/>
    </source>
</evidence>
<dbReference type="GO" id="GO:0043103">
    <property type="term" value="P:hypoxanthine salvage"/>
    <property type="evidence" value="ECO:0007669"/>
    <property type="project" value="EnsemblFungi"/>
</dbReference>
<dbReference type="HOGENOM" id="CLU_039228_5_1_1"/>
<comment type="cofactor">
    <cofactor evidence="1">
        <name>Zn(2+)</name>
        <dbReference type="ChEBI" id="CHEBI:29105"/>
    </cofactor>
</comment>
<evidence type="ECO:0000256" key="1">
    <source>
        <dbReference type="ARBA" id="ARBA00001947"/>
    </source>
</evidence>
<organism evidence="8 9">
    <name type="scientific">Eutypa lata (strain UCR-EL1)</name>
    <name type="common">Grapevine dieback disease fungus</name>
    <name type="synonym">Eutypa armeniacae</name>
    <dbReference type="NCBI Taxonomy" id="1287681"/>
    <lineage>
        <taxon>Eukaryota</taxon>
        <taxon>Fungi</taxon>
        <taxon>Dikarya</taxon>
        <taxon>Ascomycota</taxon>
        <taxon>Pezizomycotina</taxon>
        <taxon>Sordariomycetes</taxon>
        <taxon>Xylariomycetidae</taxon>
        <taxon>Xylariales</taxon>
        <taxon>Diatrypaceae</taxon>
        <taxon>Eutypa</taxon>
    </lineage>
</organism>
<dbReference type="PANTHER" id="PTHR43114:SF6">
    <property type="entry name" value="ADENINE DEAMINASE"/>
    <property type="match status" value="1"/>
</dbReference>
<dbReference type="PANTHER" id="PTHR43114">
    <property type="entry name" value="ADENINE DEAMINASE"/>
    <property type="match status" value="1"/>
</dbReference>
<dbReference type="OMA" id="SWCADER"/>
<dbReference type="GO" id="GO:0006146">
    <property type="term" value="P:adenine catabolic process"/>
    <property type="evidence" value="ECO:0007669"/>
    <property type="project" value="EnsemblFungi"/>
</dbReference>
<evidence type="ECO:0000313" key="8">
    <source>
        <dbReference type="EMBL" id="EMR72316.1"/>
    </source>
</evidence>
<proteinExistence type="inferred from homology"/>
<dbReference type="STRING" id="1287681.M7TQW0"/>
<dbReference type="AlphaFoldDB" id="M7TQW0"/>
<dbReference type="GO" id="GO:0046872">
    <property type="term" value="F:metal ion binding"/>
    <property type="evidence" value="ECO:0007669"/>
    <property type="project" value="UniProtKB-KW"/>
</dbReference>
<dbReference type="GO" id="GO:0000034">
    <property type="term" value="F:adenine deaminase activity"/>
    <property type="evidence" value="ECO:0007669"/>
    <property type="project" value="EnsemblFungi"/>
</dbReference>
<accession>M7TQW0</accession>
<gene>
    <name evidence="8" type="ORF">UCREL1_636</name>
</gene>
<evidence type="ECO:0000256" key="2">
    <source>
        <dbReference type="ARBA" id="ARBA00006676"/>
    </source>
</evidence>
<dbReference type="GO" id="GO:0005634">
    <property type="term" value="C:nucleus"/>
    <property type="evidence" value="ECO:0007669"/>
    <property type="project" value="TreeGrafter"/>
</dbReference>
<dbReference type="PROSITE" id="PS00485">
    <property type="entry name" value="A_DEAMINASE"/>
    <property type="match status" value="1"/>
</dbReference>
<name>M7TQW0_EUTLA</name>
<dbReference type="InterPro" id="IPR032466">
    <property type="entry name" value="Metal_Hydrolase"/>
</dbReference>
<reference evidence="9" key="1">
    <citation type="journal article" date="2013" name="Genome Announc.">
        <title>Draft genome sequence of the grapevine dieback fungus Eutypa lata UCR-EL1.</title>
        <authorList>
            <person name="Blanco-Ulate B."/>
            <person name="Rolshausen P.E."/>
            <person name="Cantu D."/>
        </authorList>
    </citation>
    <scope>NUCLEOTIDE SEQUENCE [LARGE SCALE GENOMIC DNA]</scope>
    <source>
        <strain evidence="9">UCR-EL1</strain>
    </source>
</reference>
<dbReference type="Gene3D" id="3.20.20.140">
    <property type="entry name" value="Metal-dependent hydrolases"/>
    <property type="match status" value="1"/>
</dbReference>
<evidence type="ECO:0000256" key="6">
    <source>
        <dbReference type="ARBA" id="ARBA00022833"/>
    </source>
</evidence>
<evidence type="ECO:0000256" key="4">
    <source>
        <dbReference type="ARBA" id="ARBA00022723"/>
    </source>
</evidence>
<dbReference type="InterPro" id="IPR006650">
    <property type="entry name" value="A/AMP_deam_AS"/>
</dbReference>